<keyword evidence="1" id="KW-1133">Transmembrane helix</keyword>
<reference evidence="2" key="1">
    <citation type="submission" date="2018-10" db="EMBL/GenBank/DDBJ databases">
        <title>Schaedlerella arabinophila gen. nov. sp. nov., isolated from the mouse intestinal tract and comparative analysis with the genome of the closely related altered Schaedler flora strain ASF502.</title>
        <authorList>
            <person name="Miyake S."/>
            <person name="Soh M."/>
            <person name="Seedorf H."/>
        </authorList>
    </citation>
    <scope>NUCLEOTIDE SEQUENCE [LARGE SCALE GENOMIC DNA]</scope>
    <source>
        <strain evidence="2">DSM 106076</strain>
    </source>
</reference>
<gene>
    <name evidence="2" type="ORF">EBB54_14720</name>
</gene>
<dbReference type="Proteomes" id="UP000274920">
    <property type="component" value="Unassembled WGS sequence"/>
</dbReference>
<feature type="transmembrane region" description="Helical" evidence="1">
    <location>
        <begin position="150"/>
        <end position="172"/>
    </location>
</feature>
<feature type="transmembrane region" description="Helical" evidence="1">
    <location>
        <begin position="124"/>
        <end position="144"/>
    </location>
</feature>
<dbReference type="AlphaFoldDB" id="A0A426DIP3"/>
<keyword evidence="1" id="KW-0812">Transmembrane</keyword>
<feature type="transmembrane region" description="Helical" evidence="1">
    <location>
        <begin position="193"/>
        <end position="214"/>
    </location>
</feature>
<dbReference type="RefSeq" id="WP_125127938.1">
    <property type="nucleotide sequence ID" value="NZ_RHJS01000002.1"/>
</dbReference>
<name>A0A426DIP3_9FIRM</name>
<feature type="transmembrane region" description="Helical" evidence="1">
    <location>
        <begin position="220"/>
        <end position="253"/>
    </location>
</feature>
<comment type="caution">
    <text evidence="2">The sequence shown here is derived from an EMBL/GenBank/DDBJ whole genome shotgun (WGS) entry which is preliminary data.</text>
</comment>
<sequence length="425" mass="48891">MRLNLSKTLQIIGKIIYINIIIVAIAVCFLLIGCLFPQELIDKNIQESISVFEDEGQYPRIGDKEDSSMLDNFTDCLILMESSTMRIAELQSIFSNPLYFDVNPVAEFSNFIEKRDKTNPTGYYVRYWMGFRTLVRSMLVFMNYSQIRRFLSWVIFVLFIITSFFISSYIDIRTGVLFAISIIFVKPQVLCNSLQYSCCFILALLALFFIPIVIQKGKEIPFFLLLGMLTMYFDFYTSPLVVLGYPLIFMILLKTNEKPNVKLSLLSIVGWGIGYGTMWIMKLLCATLFTSVNGFSNGFHSFAARVGITKRSDLIEYYDIGKAFRALIRVALPDTLSRIIACITILCMIIVLIFCIIYNKLKHDQCVNYITLLFPIICTALWYMIAAQPTAIHAYFQYRNLSIVVFSGMMFYSLLVYPIKNKSKI</sequence>
<evidence type="ECO:0000313" key="2">
    <source>
        <dbReference type="EMBL" id="RRK32473.1"/>
    </source>
</evidence>
<organism evidence="2 3">
    <name type="scientific">Schaedlerella arabinosiphila</name>
    <dbReference type="NCBI Taxonomy" id="2044587"/>
    <lineage>
        <taxon>Bacteria</taxon>
        <taxon>Bacillati</taxon>
        <taxon>Bacillota</taxon>
        <taxon>Clostridia</taxon>
        <taxon>Lachnospirales</taxon>
        <taxon>Lachnospiraceae</taxon>
        <taxon>Schaedlerella</taxon>
    </lineage>
</organism>
<dbReference type="PROSITE" id="PS51257">
    <property type="entry name" value="PROKAR_LIPOPROTEIN"/>
    <property type="match status" value="1"/>
</dbReference>
<protein>
    <recommendedName>
        <fullName evidence="4">DUF2142 domain-containing protein</fullName>
    </recommendedName>
</protein>
<feature type="transmembrane region" description="Helical" evidence="1">
    <location>
        <begin position="265"/>
        <end position="289"/>
    </location>
</feature>
<proteinExistence type="predicted"/>
<feature type="transmembrane region" description="Helical" evidence="1">
    <location>
        <begin position="336"/>
        <end position="359"/>
    </location>
</feature>
<dbReference type="EMBL" id="RHJS01000002">
    <property type="protein sequence ID" value="RRK32473.1"/>
    <property type="molecule type" value="Genomic_DNA"/>
</dbReference>
<keyword evidence="1" id="KW-0472">Membrane</keyword>
<feature type="transmembrane region" description="Helical" evidence="1">
    <location>
        <begin position="398"/>
        <end position="419"/>
    </location>
</feature>
<evidence type="ECO:0008006" key="4">
    <source>
        <dbReference type="Google" id="ProtNLM"/>
    </source>
</evidence>
<feature type="transmembrane region" description="Helical" evidence="1">
    <location>
        <begin position="366"/>
        <end position="386"/>
    </location>
</feature>
<evidence type="ECO:0000313" key="3">
    <source>
        <dbReference type="Proteomes" id="UP000274920"/>
    </source>
</evidence>
<evidence type="ECO:0000256" key="1">
    <source>
        <dbReference type="SAM" id="Phobius"/>
    </source>
</evidence>
<keyword evidence="3" id="KW-1185">Reference proteome</keyword>
<accession>A0A426DIP3</accession>
<feature type="transmembrane region" description="Helical" evidence="1">
    <location>
        <begin position="15"/>
        <end position="36"/>
    </location>
</feature>